<keyword evidence="3" id="KW-1185">Reference proteome</keyword>
<dbReference type="Proteomes" id="UP001472677">
    <property type="component" value="Unassembled WGS sequence"/>
</dbReference>
<proteinExistence type="predicted"/>
<comment type="caution">
    <text evidence="2">The sequence shown here is derived from an EMBL/GenBank/DDBJ whole genome shotgun (WGS) entry which is preliminary data.</text>
</comment>
<evidence type="ECO:0000313" key="2">
    <source>
        <dbReference type="EMBL" id="KAK8600584.1"/>
    </source>
</evidence>
<evidence type="ECO:0000313" key="3">
    <source>
        <dbReference type="Proteomes" id="UP001472677"/>
    </source>
</evidence>
<sequence>MLEKSETFERIAAIWGSVICVEEETLEPASFERGHVLIESSSLDRIEFKVDLKVLDEVFPVRISNAELFLWDPRVDRVAQEDHSNGSSSERGDMMVNSVASDAGNSLERDMEEGECPEEKRGASQEMDVGEKEHVMWRGNQLWDAAGEAV</sequence>
<evidence type="ECO:0000256" key="1">
    <source>
        <dbReference type="SAM" id="MobiDB-lite"/>
    </source>
</evidence>
<reference evidence="2 3" key="1">
    <citation type="journal article" date="2024" name="G3 (Bethesda)">
        <title>Genome assembly of Hibiscus sabdariffa L. provides insights into metabolisms of medicinal natural products.</title>
        <authorList>
            <person name="Kim T."/>
        </authorList>
    </citation>
    <scope>NUCLEOTIDE SEQUENCE [LARGE SCALE GENOMIC DNA]</scope>
    <source>
        <strain evidence="2">TK-2024</strain>
        <tissue evidence="2">Old leaves</tissue>
    </source>
</reference>
<gene>
    <name evidence="2" type="ORF">V6N12_050437</name>
</gene>
<dbReference type="EMBL" id="JBBPBM010000001">
    <property type="protein sequence ID" value="KAK8600584.1"/>
    <property type="molecule type" value="Genomic_DNA"/>
</dbReference>
<organism evidence="2 3">
    <name type="scientific">Hibiscus sabdariffa</name>
    <name type="common">roselle</name>
    <dbReference type="NCBI Taxonomy" id="183260"/>
    <lineage>
        <taxon>Eukaryota</taxon>
        <taxon>Viridiplantae</taxon>
        <taxon>Streptophyta</taxon>
        <taxon>Embryophyta</taxon>
        <taxon>Tracheophyta</taxon>
        <taxon>Spermatophyta</taxon>
        <taxon>Magnoliopsida</taxon>
        <taxon>eudicotyledons</taxon>
        <taxon>Gunneridae</taxon>
        <taxon>Pentapetalae</taxon>
        <taxon>rosids</taxon>
        <taxon>malvids</taxon>
        <taxon>Malvales</taxon>
        <taxon>Malvaceae</taxon>
        <taxon>Malvoideae</taxon>
        <taxon>Hibiscus</taxon>
    </lineage>
</organism>
<feature type="region of interest" description="Disordered" evidence="1">
    <location>
        <begin position="79"/>
        <end position="131"/>
    </location>
</feature>
<feature type="compositionally biased region" description="Basic and acidic residues" evidence="1">
    <location>
        <begin position="117"/>
        <end position="131"/>
    </location>
</feature>
<name>A0ABR2GCF6_9ROSI</name>
<protein>
    <submittedName>
        <fullName evidence="2">Uncharacterized protein</fullName>
    </submittedName>
</protein>
<accession>A0ABR2GCF6</accession>